<keyword evidence="1" id="KW-0472">Membrane</keyword>
<proteinExistence type="predicted"/>
<evidence type="ECO:0000256" key="1">
    <source>
        <dbReference type="SAM" id="Phobius"/>
    </source>
</evidence>
<organism evidence="2 3">
    <name type="scientific">Reichenbachiella agarivorans</name>
    <dbReference type="NCBI Taxonomy" id="2979464"/>
    <lineage>
        <taxon>Bacteria</taxon>
        <taxon>Pseudomonadati</taxon>
        <taxon>Bacteroidota</taxon>
        <taxon>Cytophagia</taxon>
        <taxon>Cytophagales</taxon>
        <taxon>Reichenbachiellaceae</taxon>
        <taxon>Reichenbachiella</taxon>
    </lineage>
</organism>
<keyword evidence="1" id="KW-1133">Transmembrane helix</keyword>
<dbReference type="RefSeq" id="WP_262308586.1">
    <property type="nucleotide sequence ID" value="NZ_CP106679.1"/>
</dbReference>
<sequence>MASHQWCTADAPGMSTSIVAFPRTVFTSKHHYAVFVKGQTPLTERLVKPALIEQNWRVGRILWTVFDLITIVVLISGLYLWVAVEKHNQLKSRDLRS</sequence>
<dbReference type="Proteomes" id="UP001065174">
    <property type="component" value="Chromosome"/>
</dbReference>
<accession>A0ABY6CKV1</accession>
<gene>
    <name evidence="2" type="ORF">N6H18_12365</name>
</gene>
<name>A0ABY6CKV1_9BACT</name>
<dbReference type="EMBL" id="CP106679">
    <property type="protein sequence ID" value="UXP31142.1"/>
    <property type="molecule type" value="Genomic_DNA"/>
</dbReference>
<keyword evidence="1" id="KW-0812">Transmembrane</keyword>
<keyword evidence="3" id="KW-1185">Reference proteome</keyword>
<feature type="transmembrane region" description="Helical" evidence="1">
    <location>
        <begin position="61"/>
        <end position="84"/>
    </location>
</feature>
<protein>
    <submittedName>
        <fullName evidence="2">PepSY domain-containing protein</fullName>
    </submittedName>
</protein>
<reference evidence="2" key="1">
    <citation type="submission" date="2022-09" db="EMBL/GenBank/DDBJ databases">
        <title>Comparative genomics and taxonomic characterization of three novel marine species of genus Reichenbachiella exhibiting antioxidant and polysaccharide degradation activities.</title>
        <authorList>
            <person name="Muhammad N."/>
            <person name="Lee Y.-J."/>
            <person name="Ko J."/>
            <person name="Kim S.-G."/>
        </authorList>
    </citation>
    <scope>NUCLEOTIDE SEQUENCE</scope>
    <source>
        <strain evidence="2">BKB1-1</strain>
    </source>
</reference>
<evidence type="ECO:0000313" key="2">
    <source>
        <dbReference type="EMBL" id="UXP31142.1"/>
    </source>
</evidence>
<evidence type="ECO:0000313" key="3">
    <source>
        <dbReference type="Proteomes" id="UP001065174"/>
    </source>
</evidence>